<dbReference type="InterPro" id="IPR012677">
    <property type="entry name" value="Nucleotide-bd_a/b_plait_sf"/>
</dbReference>
<comment type="caution">
    <text evidence="4">The sequence shown here is derived from an EMBL/GenBank/DDBJ whole genome shotgun (WGS) entry which is preliminary data.</text>
</comment>
<evidence type="ECO:0000313" key="4">
    <source>
        <dbReference type="EMBL" id="GBF93606.1"/>
    </source>
</evidence>
<dbReference type="GO" id="GO:0003723">
    <property type="term" value="F:RNA binding"/>
    <property type="evidence" value="ECO:0007669"/>
    <property type="project" value="UniProtKB-UniRule"/>
</dbReference>
<keyword evidence="1" id="KW-0694">RNA-binding</keyword>
<dbReference type="PANTHER" id="PTHR15241">
    <property type="entry name" value="TRANSFORMER-2-RELATED"/>
    <property type="match status" value="1"/>
</dbReference>
<dbReference type="Proteomes" id="UP000247498">
    <property type="component" value="Unassembled WGS sequence"/>
</dbReference>
<feature type="region of interest" description="Disordered" evidence="2">
    <location>
        <begin position="639"/>
        <end position="660"/>
    </location>
</feature>
<gene>
    <name evidence="4" type="ORF">Rsub_06326</name>
</gene>
<dbReference type="Pfam" id="PF00076">
    <property type="entry name" value="RRM_1"/>
    <property type="match status" value="1"/>
</dbReference>
<reference evidence="4 5" key="1">
    <citation type="journal article" date="2018" name="Sci. Rep.">
        <title>Raphidocelis subcapitata (=Pseudokirchneriella subcapitata) provides an insight into genome evolution and environmental adaptations in the Sphaeropleales.</title>
        <authorList>
            <person name="Suzuki S."/>
            <person name="Yamaguchi H."/>
            <person name="Nakajima N."/>
            <person name="Kawachi M."/>
        </authorList>
    </citation>
    <scope>NUCLEOTIDE SEQUENCE [LARGE SCALE GENOMIC DNA]</scope>
    <source>
        <strain evidence="4 5">NIES-35</strain>
    </source>
</reference>
<dbReference type="InterPro" id="IPR000504">
    <property type="entry name" value="RRM_dom"/>
</dbReference>
<organism evidence="4 5">
    <name type="scientific">Raphidocelis subcapitata</name>
    <dbReference type="NCBI Taxonomy" id="307507"/>
    <lineage>
        <taxon>Eukaryota</taxon>
        <taxon>Viridiplantae</taxon>
        <taxon>Chlorophyta</taxon>
        <taxon>core chlorophytes</taxon>
        <taxon>Chlorophyceae</taxon>
        <taxon>CS clade</taxon>
        <taxon>Sphaeropleales</taxon>
        <taxon>Selenastraceae</taxon>
        <taxon>Raphidocelis</taxon>
    </lineage>
</organism>
<evidence type="ECO:0000256" key="2">
    <source>
        <dbReference type="SAM" id="MobiDB-lite"/>
    </source>
</evidence>
<dbReference type="PANTHER" id="PTHR15241:SF304">
    <property type="entry name" value="RRM DOMAIN-CONTAINING PROTEIN"/>
    <property type="match status" value="1"/>
</dbReference>
<sequence>MKIPTGEVITVSDGLAYATADPFYAATQALAAATAAGATRRMSFDGVVPSSSGPLPVLPNTGGLLAQAAGITSPLSPPRAAPASAPGVSIGLQALGLDAEASDTLASLSGCGGYGPAGGDDPWAMAVSGAGGGGGGGGGPGMLLSMPQQQVQLGQAPAALMGGGPMFMPTAPRAPRARRHSMFVSAGQPPPSGRRNSATAVAGFDPSAQLFAQQQAAVAAAAASLAAGGGMPPGYAPMHATGRVTPSGYLSQQSALASAAIAERVAATGMAGLLPQQMMSAAALSPTTLGLQQLPPQPGLPSAQLQQSLQQQQQQQLQLQQQLLAGAALPPGVFVASGPRAPASGASRRHSWCPNTVYYSTEGPRAAMQARMAYRAVGPADALAALQLAGVADGSITSSSFGALATGSAASLATPPSSVLLGSQPASPLSSGSGALRDARLAAAGLSLLPGLPGDMAQFVLMPNGQIGPLSPELLLAAGAAPDGLDAAALLDAALLASGQAYAADPSMLARLGGGKPARGAPAGGGAPRNGGVTPAAAVQLLPVPAPVSRVCGDAKWELRRCAGDAADPVTSLENLTAWLESRRTLAGERLRQERRRQRDELRAAAAAAAAKGDAAADADATADAASFPYALPDAGDDTWGGGAAAGRPASSGGDPNGGGSCEPSNKLFVGNIGWWVTEEDLYSWFSRFGNVTGVKIMYNSRKMHKPKEKWRSREYGFVDYATPAEAARAIVWMDGVELPELMKDGAGIIVQYAKPAGAGE</sequence>
<dbReference type="Gene3D" id="3.30.70.330">
    <property type="match status" value="1"/>
</dbReference>
<protein>
    <recommendedName>
        <fullName evidence="3">RRM domain-containing protein</fullName>
    </recommendedName>
</protein>
<evidence type="ECO:0000256" key="1">
    <source>
        <dbReference type="PROSITE-ProRule" id="PRU00176"/>
    </source>
</evidence>
<evidence type="ECO:0000313" key="5">
    <source>
        <dbReference type="Proteomes" id="UP000247498"/>
    </source>
</evidence>
<dbReference type="EMBL" id="BDRX01000042">
    <property type="protein sequence ID" value="GBF93606.1"/>
    <property type="molecule type" value="Genomic_DNA"/>
</dbReference>
<dbReference type="SMART" id="SM00360">
    <property type="entry name" value="RRM"/>
    <property type="match status" value="1"/>
</dbReference>
<accession>A0A2V0P158</accession>
<keyword evidence="5" id="KW-1185">Reference proteome</keyword>
<dbReference type="InParanoid" id="A0A2V0P158"/>
<dbReference type="SUPFAM" id="SSF54928">
    <property type="entry name" value="RNA-binding domain, RBD"/>
    <property type="match status" value="1"/>
</dbReference>
<dbReference type="STRING" id="307507.A0A2V0P158"/>
<dbReference type="AlphaFoldDB" id="A0A2V0P158"/>
<dbReference type="OrthoDB" id="550053at2759"/>
<proteinExistence type="predicted"/>
<feature type="region of interest" description="Disordered" evidence="2">
    <location>
        <begin position="289"/>
        <end position="308"/>
    </location>
</feature>
<name>A0A2V0P158_9CHLO</name>
<dbReference type="InterPro" id="IPR035979">
    <property type="entry name" value="RBD_domain_sf"/>
</dbReference>
<dbReference type="PROSITE" id="PS50102">
    <property type="entry name" value="RRM"/>
    <property type="match status" value="1"/>
</dbReference>
<feature type="domain" description="RRM" evidence="3">
    <location>
        <begin position="666"/>
        <end position="756"/>
    </location>
</feature>
<evidence type="ECO:0000259" key="3">
    <source>
        <dbReference type="PROSITE" id="PS50102"/>
    </source>
</evidence>